<evidence type="ECO:0000313" key="3">
    <source>
        <dbReference type="Proteomes" id="UP000192911"/>
    </source>
</evidence>
<keyword evidence="1" id="KW-0479">Metal-binding</keyword>
<reference evidence="3" key="1">
    <citation type="submission" date="2017-04" db="EMBL/GenBank/DDBJ databases">
        <authorList>
            <person name="Varghese N."/>
            <person name="Submissions S."/>
        </authorList>
    </citation>
    <scope>NUCLEOTIDE SEQUENCE [LARGE SCALE GENOMIC DNA]</scope>
    <source>
        <strain evidence="3">Ballard 720</strain>
    </source>
</reference>
<keyword evidence="1" id="KW-0460">Magnesium</keyword>
<dbReference type="RefSeq" id="WP_085228654.1">
    <property type="nucleotide sequence ID" value="NZ_BSQD01000009.1"/>
</dbReference>
<dbReference type="Proteomes" id="UP000192911">
    <property type="component" value="Unassembled WGS sequence"/>
</dbReference>
<dbReference type="SUPFAM" id="SSF89562">
    <property type="entry name" value="RraA-like"/>
    <property type="match status" value="1"/>
</dbReference>
<name>A0A1X7FJF4_TRICW</name>
<feature type="binding site" evidence="1">
    <location>
        <position position="133"/>
    </location>
    <ligand>
        <name>Mg(2+)</name>
        <dbReference type="ChEBI" id="CHEBI:18420"/>
    </ligand>
</feature>
<accession>A0A1X7FJF4</accession>
<evidence type="ECO:0000313" key="2">
    <source>
        <dbReference type="EMBL" id="SMF53270.1"/>
    </source>
</evidence>
<comment type="cofactor">
    <cofactor evidence="1">
        <name>Mg(2+)</name>
        <dbReference type="ChEBI" id="CHEBI:18420"/>
    </cofactor>
</comment>
<dbReference type="Pfam" id="PF03737">
    <property type="entry name" value="RraA-like"/>
    <property type="match status" value="1"/>
</dbReference>
<dbReference type="EMBL" id="FXAH01000009">
    <property type="protein sequence ID" value="SMF53270.1"/>
    <property type="molecule type" value="Genomic_DNA"/>
</dbReference>
<dbReference type="OrthoDB" id="9805307at2"/>
<dbReference type="InterPro" id="IPR005493">
    <property type="entry name" value="RraA/RraA-like"/>
</dbReference>
<dbReference type="CDD" id="cd16841">
    <property type="entry name" value="RraA_family"/>
    <property type="match status" value="1"/>
</dbReference>
<dbReference type="InterPro" id="IPR036704">
    <property type="entry name" value="RraA/RraA-like_sf"/>
</dbReference>
<gene>
    <name evidence="2" type="ORF">SAMN06295900_109106</name>
</gene>
<dbReference type="GO" id="GO:0046872">
    <property type="term" value="F:metal ion binding"/>
    <property type="evidence" value="ECO:0007669"/>
    <property type="project" value="UniProtKB-KW"/>
</dbReference>
<dbReference type="AlphaFoldDB" id="A0A1X7FJF4"/>
<dbReference type="STRING" id="28094.SAMN06295900_109106"/>
<evidence type="ECO:0000256" key="1">
    <source>
        <dbReference type="PIRSR" id="PIRSR605493-1"/>
    </source>
</evidence>
<sequence>MNNEYLTLIYERKINTSTISDVLDSFGVESALNPGIRPMIRSGNEKGHYFAGTAYTVRWAPVRKGADIMAAQESTWEQVKRFLVPELGDGARKVYVAGAGPILTSAALAGAMSCTYFDRLGFEGAVLGGAVRDIPELRGLRMPVLASNPIPVDTQGSYRVAGTGDFCVIDNKTIHTGDLIVSDESGTVAVPATLIEAVLDRACKTDELEAEMLRQIRAGRSLPKLVEEQRRI</sequence>
<dbReference type="Gene3D" id="3.50.30.40">
    <property type="entry name" value="Ribonuclease E inhibitor RraA/RraA-like"/>
    <property type="match status" value="1"/>
</dbReference>
<dbReference type="GeneID" id="95549841"/>
<organism evidence="2 3">
    <name type="scientific">Trinickia caryophylli</name>
    <name type="common">Paraburkholderia caryophylli</name>
    <dbReference type="NCBI Taxonomy" id="28094"/>
    <lineage>
        <taxon>Bacteria</taxon>
        <taxon>Pseudomonadati</taxon>
        <taxon>Pseudomonadota</taxon>
        <taxon>Betaproteobacteria</taxon>
        <taxon>Burkholderiales</taxon>
        <taxon>Burkholderiaceae</taxon>
        <taxon>Trinickia</taxon>
    </lineage>
</organism>
<keyword evidence="3" id="KW-1185">Reference proteome</keyword>
<protein>
    <submittedName>
        <fullName evidence="2">Regulator of RNase E activity RraA</fullName>
    </submittedName>
</protein>
<feature type="binding site" evidence="1">
    <location>
        <position position="132"/>
    </location>
    <ligand>
        <name>substrate</name>
    </ligand>
</feature>
<proteinExistence type="predicted"/>